<name>A0A2T2XDY5_9FIRM</name>
<organism evidence="1 2">
    <name type="scientific">Sulfobacillus benefaciens</name>
    <dbReference type="NCBI Taxonomy" id="453960"/>
    <lineage>
        <taxon>Bacteria</taxon>
        <taxon>Bacillati</taxon>
        <taxon>Bacillota</taxon>
        <taxon>Clostridia</taxon>
        <taxon>Eubacteriales</taxon>
        <taxon>Clostridiales Family XVII. Incertae Sedis</taxon>
        <taxon>Sulfobacillus</taxon>
    </lineage>
</organism>
<dbReference type="Proteomes" id="UP000242972">
    <property type="component" value="Unassembled WGS sequence"/>
</dbReference>
<dbReference type="EMBL" id="PXYW01000033">
    <property type="protein sequence ID" value="PSR32666.1"/>
    <property type="molecule type" value="Genomic_DNA"/>
</dbReference>
<comment type="caution">
    <text evidence="1">The sequence shown here is derived from an EMBL/GenBank/DDBJ whole genome shotgun (WGS) entry which is preliminary data.</text>
</comment>
<dbReference type="AlphaFoldDB" id="A0A2T2XDY5"/>
<evidence type="ECO:0000313" key="1">
    <source>
        <dbReference type="EMBL" id="PSR32666.1"/>
    </source>
</evidence>
<proteinExistence type="predicted"/>
<accession>A0A2T2XDY5</accession>
<evidence type="ECO:0000313" key="2">
    <source>
        <dbReference type="Proteomes" id="UP000242972"/>
    </source>
</evidence>
<sequence>MTKNDDNILPARFMTALNNLGFSINGQGLVSQAPLQTIVHKWNQALSFGPANLARFRDTELHPRSQRLVPISPIPFTATGWPIKVVFWELNPHYDLAALKEKLAAYSYSGNVSPGTWEAYAHFYLNYPFTNKEPWPGTLKWAISSTYYYNLGTITGTLKNRQWISMICPVQRL</sequence>
<reference evidence="1 2" key="1">
    <citation type="journal article" date="2014" name="BMC Genomics">
        <title>Comparison of environmental and isolate Sulfobacillus genomes reveals diverse carbon, sulfur, nitrogen, and hydrogen metabolisms.</title>
        <authorList>
            <person name="Justice N.B."/>
            <person name="Norman A."/>
            <person name="Brown C.T."/>
            <person name="Singh A."/>
            <person name="Thomas B.C."/>
            <person name="Banfield J.F."/>
        </authorList>
    </citation>
    <scope>NUCLEOTIDE SEQUENCE [LARGE SCALE GENOMIC DNA]</scope>
    <source>
        <strain evidence="1">AMDSBA4</strain>
    </source>
</reference>
<protein>
    <submittedName>
        <fullName evidence="1">Uncharacterized protein</fullName>
    </submittedName>
</protein>
<gene>
    <name evidence="1" type="ORF">C7B46_12960</name>
</gene>